<dbReference type="AlphaFoldDB" id="A0A0A9GJM1"/>
<dbReference type="EMBL" id="GBRH01175160">
    <property type="protein sequence ID" value="JAE22736.1"/>
    <property type="molecule type" value="Transcribed_RNA"/>
</dbReference>
<organism evidence="1">
    <name type="scientific">Arundo donax</name>
    <name type="common">Giant reed</name>
    <name type="synonym">Donax arundinaceus</name>
    <dbReference type="NCBI Taxonomy" id="35708"/>
    <lineage>
        <taxon>Eukaryota</taxon>
        <taxon>Viridiplantae</taxon>
        <taxon>Streptophyta</taxon>
        <taxon>Embryophyta</taxon>
        <taxon>Tracheophyta</taxon>
        <taxon>Spermatophyta</taxon>
        <taxon>Magnoliopsida</taxon>
        <taxon>Liliopsida</taxon>
        <taxon>Poales</taxon>
        <taxon>Poaceae</taxon>
        <taxon>PACMAD clade</taxon>
        <taxon>Arundinoideae</taxon>
        <taxon>Arundineae</taxon>
        <taxon>Arundo</taxon>
    </lineage>
</organism>
<protein>
    <submittedName>
        <fullName evidence="1">Uncharacterized protein</fullName>
    </submittedName>
</protein>
<evidence type="ECO:0000313" key="1">
    <source>
        <dbReference type="EMBL" id="JAE22736.1"/>
    </source>
</evidence>
<reference evidence="1" key="2">
    <citation type="journal article" date="2015" name="Data Brief">
        <title>Shoot transcriptome of the giant reed, Arundo donax.</title>
        <authorList>
            <person name="Barrero R.A."/>
            <person name="Guerrero F.D."/>
            <person name="Moolhuijzen P."/>
            <person name="Goolsby J.A."/>
            <person name="Tidwell J."/>
            <person name="Bellgard S.E."/>
            <person name="Bellgard M.I."/>
        </authorList>
    </citation>
    <scope>NUCLEOTIDE SEQUENCE</scope>
    <source>
        <tissue evidence="1">Shoot tissue taken approximately 20 cm above the soil surface</tissue>
    </source>
</reference>
<reference evidence="1" key="1">
    <citation type="submission" date="2014-09" db="EMBL/GenBank/DDBJ databases">
        <authorList>
            <person name="Magalhaes I.L.F."/>
            <person name="Oliveira U."/>
            <person name="Santos F.R."/>
            <person name="Vidigal T.H.D.A."/>
            <person name="Brescovit A.D."/>
            <person name="Santos A.J."/>
        </authorList>
    </citation>
    <scope>NUCLEOTIDE SEQUENCE</scope>
    <source>
        <tissue evidence="1">Shoot tissue taken approximately 20 cm above the soil surface</tissue>
    </source>
</reference>
<accession>A0A0A9GJM1</accession>
<proteinExistence type="predicted"/>
<name>A0A0A9GJM1_ARUDO</name>
<sequence length="38" mass="4345">MILSMVLVGTLNLMSRNLLAQMVLLHMMVYSSLISHFH</sequence>